<dbReference type="AlphaFoldDB" id="A0A147I6Q3"/>
<dbReference type="GO" id="GO:0022857">
    <property type="term" value="F:transmembrane transporter activity"/>
    <property type="evidence" value="ECO:0007669"/>
    <property type="project" value="InterPro"/>
</dbReference>
<feature type="domain" description="Major facilitator superfamily (MFS) profile" evidence="7">
    <location>
        <begin position="18"/>
        <end position="420"/>
    </location>
</feature>
<sequence>MPVAGERSVRPTRVRHAVLWLTVLAYLITYMDRVVIATAAPSIQKEYGFSLVTMGWIFAAFQFAYALFQIPGGWLGDRFGPRRALTGVVIWWSTFTAATALTWSAGSMMVCRFLFGMGEAGAFPIATRSLSRWMLPAERGWAQGLTHAGARLGGAVTPVFVALLILDFGWRMPFLLFAGVGLVWAVSWFVYYRDAPREHRGVNAAERLMIEEALGTGPARARVPWRHLLRRPQLWTLSAMYFCYAYCINIFLTWFPKYLHDARGYDLAVMGLFASLPLMAGVVGDLAGGWTSDLLVKRGAGLKLARRAVAVTGFAIAAAMMPLAAAIDAPVASIICFCVAVFGLELTVGVSWAVTLDIGGEFAGSVSAVMNTLGNLGAAIAAAVTGYIVTVAGWFPAFVVLAVLCAIAALLFLRIDASRPLAAGGEGAAA</sequence>
<dbReference type="InterPro" id="IPR036259">
    <property type="entry name" value="MFS_trans_sf"/>
</dbReference>
<evidence type="ECO:0000256" key="5">
    <source>
        <dbReference type="ARBA" id="ARBA00023136"/>
    </source>
</evidence>
<feature type="transmembrane region" description="Helical" evidence="6">
    <location>
        <begin position="234"/>
        <end position="255"/>
    </location>
</feature>
<comment type="caution">
    <text evidence="8">The sequence shown here is derived from an EMBL/GenBank/DDBJ whole genome shotgun (WGS) entry which is preliminary data.</text>
</comment>
<dbReference type="PATRIC" id="fig|869719.3.peg.467"/>
<dbReference type="Gene3D" id="1.20.1250.20">
    <property type="entry name" value="MFS general substrate transporter like domains"/>
    <property type="match status" value="2"/>
</dbReference>
<dbReference type="PROSITE" id="PS50850">
    <property type="entry name" value="MFS"/>
    <property type="match status" value="1"/>
</dbReference>
<dbReference type="InterPro" id="IPR000849">
    <property type="entry name" value="Sugar_P_transporter"/>
</dbReference>
<keyword evidence="9" id="KW-1185">Reference proteome</keyword>
<feature type="transmembrane region" description="Helical" evidence="6">
    <location>
        <begin position="368"/>
        <end position="388"/>
    </location>
</feature>
<dbReference type="InterPro" id="IPR020846">
    <property type="entry name" value="MFS_dom"/>
</dbReference>
<evidence type="ECO:0000313" key="8">
    <source>
        <dbReference type="EMBL" id="KTT74446.1"/>
    </source>
</evidence>
<feature type="transmembrane region" description="Helical" evidence="6">
    <location>
        <begin position="88"/>
        <end position="115"/>
    </location>
</feature>
<dbReference type="PIRSF" id="PIRSF002808">
    <property type="entry name" value="Hexose_phosphate_transp"/>
    <property type="match status" value="1"/>
</dbReference>
<name>A0A147I6Q3_9SPHN</name>
<evidence type="ECO:0000313" key="9">
    <source>
        <dbReference type="Proteomes" id="UP000074310"/>
    </source>
</evidence>
<keyword evidence="3 6" id="KW-0812">Transmembrane</keyword>
<feature type="transmembrane region" description="Helical" evidence="6">
    <location>
        <begin position="148"/>
        <end position="166"/>
    </location>
</feature>
<dbReference type="InterPro" id="IPR011701">
    <property type="entry name" value="MFS"/>
</dbReference>
<keyword evidence="4 6" id="KW-1133">Transmembrane helix</keyword>
<evidence type="ECO:0000256" key="6">
    <source>
        <dbReference type="SAM" id="Phobius"/>
    </source>
</evidence>
<feature type="transmembrane region" description="Helical" evidence="6">
    <location>
        <begin position="17"/>
        <end position="35"/>
    </location>
</feature>
<evidence type="ECO:0000256" key="1">
    <source>
        <dbReference type="ARBA" id="ARBA00004651"/>
    </source>
</evidence>
<evidence type="ECO:0000256" key="2">
    <source>
        <dbReference type="ARBA" id="ARBA00022475"/>
    </source>
</evidence>
<dbReference type="InterPro" id="IPR050382">
    <property type="entry name" value="MFS_Na/Anion_cotransporter"/>
</dbReference>
<reference evidence="8 9" key="1">
    <citation type="journal article" date="2016" name="Front. Microbiol.">
        <title>Genomic Resource of Rice Seed Associated Bacteria.</title>
        <authorList>
            <person name="Midha S."/>
            <person name="Bansal K."/>
            <person name="Sharma S."/>
            <person name="Kumar N."/>
            <person name="Patil P.P."/>
            <person name="Chaudhry V."/>
            <person name="Patil P.B."/>
        </authorList>
    </citation>
    <scope>NUCLEOTIDE SEQUENCE [LARGE SCALE GENOMIC DNA]</scope>
    <source>
        <strain evidence="8 9">NS334</strain>
    </source>
</reference>
<organism evidence="8 9">
    <name type="scientific">Sphingomonas endophytica</name>
    <dbReference type="NCBI Taxonomy" id="869719"/>
    <lineage>
        <taxon>Bacteria</taxon>
        <taxon>Pseudomonadati</taxon>
        <taxon>Pseudomonadota</taxon>
        <taxon>Alphaproteobacteria</taxon>
        <taxon>Sphingomonadales</taxon>
        <taxon>Sphingomonadaceae</taxon>
        <taxon>Sphingomonas</taxon>
    </lineage>
</organism>
<protein>
    <submittedName>
        <fullName evidence="8">MFS transporter permease</fullName>
    </submittedName>
</protein>
<proteinExistence type="predicted"/>
<dbReference type="Pfam" id="PF07690">
    <property type="entry name" value="MFS_1"/>
    <property type="match status" value="1"/>
</dbReference>
<keyword evidence="2" id="KW-1003">Cell membrane</keyword>
<evidence type="ECO:0000259" key="7">
    <source>
        <dbReference type="PROSITE" id="PS50850"/>
    </source>
</evidence>
<dbReference type="EMBL" id="LDTB01000011">
    <property type="protein sequence ID" value="KTT74446.1"/>
    <property type="molecule type" value="Genomic_DNA"/>
</dbReference>
<accession>A0A147I6Q3</accession>
<feature type="transmembrane region" description="Helical" evidence="6">
    <location>
        <begin position="331"/>
        <end position="356"/>
    </location>
</feature>
<feature type="transmembrane region" description="Helical" evidence="6">
    <location>
        <begin position="308"/>
        <end position="325"/>
    </location>
</feature>
<comment type="subcellular location">
    <subcellularLocation>
        <location evidence="1">Cell membrane</location>
        <topology evidence="1">Multi-pass membrane protein</topology>
    </subcellularLocation>
</comment>
<dbReference type="SUPFAM" id="SSF103473">
    <property type="entry name" value="MFS general substrate transporter"/>
    <property type="match status" value="1"/>
</dbReference>
<dbReference type="PANTHER" id="PTHR11662">
    <property type="entry name" value="SOLUTE CARRIER FAMILY 17"/>
    <property type="match status" value="1"/>
</dbReference>
<dbReference type="PANTHER" id="PTHR11662:SF399">
    <property type="entry name" value="FI19708P1-RELATED"/>
    <property type="match status" value="1"/>
</dbReference>
<gene>
    <name evidence="8" type="ORF">NS334_05310</name>
</gene>
<feature type="transmembrane region" description="Helical" evidence="6">
    <location>
        <begin position="47"/>
        <end position="68"/>
    </location>
</feature>
<feature type="transmembrane region" description="Helical" evidence="6">
    <location>
        <begin position="394"/>
        <end position="413"/>
    </location>
</feature>
<evidence type="ECO:0000256" key="4">
    <source>
        <dbReference type="ARBA" id="ARBA00022989"/>
    </source>
</evidence>
<evidence type="ECO:0000256" key="3">
    <source>
        <dbReference type="ARBA" id="ARBA00022692"/>
    </source>
</evidence>
<keyword evidence="5 6" id="KW-0472">Membrane</keyword>
<dbReference type="CDD" id="cd17319">
    <property type="entry name" value="MFS_ExuT_GudP_like"/>
    <property type="match status" value="1"/>
</dbReference>
<dbReference type="Proteomes" id="UP000074310">
    <property type="component" value="Unassembled WGS sequence"/>
</dbReference>
<feature type="transmembrane region" description="Helical" evidence="6">
    <location>
        <begin position="267"/>
        <end position="287"/>
    </location>
</feature>
<feature type="transmembrane region" description="Helical" evidence="6">
    <location>
        <begin position="172"/>
        <end position="191"/>
    </location>
</feature>
<dbReference type="GO" id="GO:0005886">
    <property type="term" value="C:plasma membrane"/>
    <property type="evidence" value="ECO:0007669"/>
    <property type="project" value="UniProtKB-SubCell"/>
</dbReference>